<evidence type="ECO:0000313" key="2">
    <source>
        <dbReference type="Proteomes" id="UP000239485"/>
    </source>
</evidence>
<dbReference type="InterPro" id="IPR050275">
    <property type="entry name" value="PGM_Phosphatase"/>
</dbReference>
<protein>
    <submittedName>
        <fullName evidence="1">Broad specificity phosphatase PhoE</fullName>
    </submittedName>
</protein>
<gene>
    <name evidence="1" type="ORF">CLV92_110140</name>
</gene>
<keyword evidence="2" id="KW-1185">Reference proteome</keyword>
<dbReference type="SMART" id="SM00855">
    <property type="entry name" value="PGAM"/>
    <property type="match status" value="1"/>
</dbReference>
<proteinExistence type="predicted"/>
<reference evidence="1 2" key="1">
    <citation type="submission" date="2018-02" db="EMBL/GenBank/DDBJ databases">
        <title>Genomic Encyclopedia of Archaeal and Bacterial Type Strains, Phase II (KMG-II): from individual species to whole genera.</title>
        <authorList>
            <person name="Goeker M."/>
        </authorList>
    </citation>
    <scope>NUCLEOTIDE SEQUENCE [LARGE SCALE GENOMIC DNA]</scope>
    <source>
        <strain evidence="1 2">DSM 22857</strain>
    </source>
</reference>
<dbReference type="AlphaFoldDB" id="A0A2S6IH17"/>
<dbReference type="Pfam" id="PF00300">
    <property type="entry name" value="His_Phos_1"/>
    <property type="match status" value="1"/>
</dbReference>
<sequence>MSAQSRTEQPRTTVHLVRHGEVHNPEGVLYGRLPGFHLSDRGRKMAERLGEHFADADLASVTASPLERAQETATPIARAHGLRLGTDERVLEAGNSFQGKVIGQGRGLLRNPRAWLLLWNPVRPSWGEPYTAQVRRMTAAVRDARDAAPGREAVIVSHQLPIWATRCTAEDRRLWHDPRKRECALASVTSLHFEGQRLLAVSYAEPCADLLPSVPQVPGA</sequence>
<name>A0A2S6IH17_9ACTN</name>
<dbReference type="CDD" id="cd07067">
    <property type="entry name" value="HP_PGM_like"/>
    <property type="match status" value="1"/>
</dbReference>
<dbReference type="Gene3D" id="3.40.50.1240">
    <property type="entry name" value="Phosphoglycerate mutase-like"/>
    <property type="match status" value="1"/>
</dbReference>
<dbReference type="GO" id="GO:0005737">
    <property type="term" value="C:cytoplasm"/>
    <property type="evidence" value="ECO:0007669"/>
    <property type="project" value="TreeGrafter"/>
</dbReference>
<dbReference type="GO" id="GO:0016791">
    <property type="term" value="F:phosphatase activity"/>
    <property type="evidence" value="ECO:0007669"/>
    <property type="project" value="TreeGrafter"/>
</dbReference>
<accession>A0A2S6IH17</accession>
<dbReference type="PANTHER" id="PTHR48100:SF51">
    <property type="entry name" value="PHOSPHOGLYCERATE MUTASE"/>
    <property type="match status" value="1"/>
</dbReference>
<dbReference type="Proteomes" id="UP000239485">
    <property type="component" value="Unassembled WGS sequence"/>
</dbReference>
<dbReference type="RefSeq" id="WP_104433797.1">
    <property type="nucleotide sequence ID" value="NZ_PTJD01000010.1"/>
</dbReference>
<dbReference type="InterPro" id="IPR029033">
    <property type="entry name" value="His_PPase_superfam"/>
</dbReference>
<organism evidence="1 2">
    <name type="scientific">Kineococcus xinjiangensis</name>
    <dbReference type="NCBI Taxonomy" id="512762"/>
    <lineage>
        <taxon>Bacteria</taxon>
        <taxon>Bacillati</taxon>
        <taxon>Actinomycetota</taxon>
        <taxon>Actinomycetes</taxon>
        <taxon>Kineosporiales</taxon>
        <taxon>Kineosporiaceae</taxon>
        <taxon>Kineococcus</taxon>
    </lineage>
</organism>
<dbReference type="PANTHER" id="PTHR48100">
    <property type="entry name" value="BROAD-SPECIFICITY PHOSPHATASE YOR283W-RELATED"/>
    <property type="match status" value="1"/>
</dbReference>
<dbReference type="EMBL" id="PTJD01000010">
    <property type="protein sequence ID" value="PPK93512.1"/>
    <property type="molecule type" value="Genomic_DNA"/>
</dbReference>
<dbReference type="InterPro" id="IPR013078">
    <property type="entry name" value="His_Pase_superF_clade-1"/>
</dbReference>
<dbReference type="SUPFAM" id="SSF53254">
    <property type="entry name" value="Phosphoglycerate mutase-like"/>
    <property type="match status" value="1"/>
</dbReference>
<comment type="caution">
    <text evidence="1">The sequence shown here is derived from an EMBL/GenBank/DDBJ whole genome shotgun (WGS) entry which is preliminary data.</text>
</comment>
<dbReference type="OrthoDB" id="3215466at2"/>
<evidence type="ECO:0000313" key="1">
    <source>
        <dbReference type="EMBL" id="PPK93512.1"/>
    </source>
</evidence>